<evidence type="ECO:0000259" key="2">
    <source>
        <dbReference type="Pfam" id="PF03936"/>
    </source>
</evidence>
<protein>
    <submittedName>
        <fullName evidence="3">Trans-alpha-bergamotene synthase</fullName>
    </submittedName>
</protein>
<dbReference type="InterPro" id="IPR008930">
    <property type="entry name" value="Terpenoid_cyclase/PrenylTrfase"/>
</dbReference>
<comment type="caution">
    <text evidence="3">The sequence shown here is derived from an EMBL/GenBank/DDBJ whole genome shotgun (WGS) entry which is preliminary data.</text>
</comment>
<evidence type="ECO:0000256" key="1">
    <source>
        <dbReference type="ARBA" id="ARBA00022723"/>
    </source>
</evidence>
<sequence>MQAKAFIEEDGNFMECLADDVKGILSLYEASFLSLEGMPWSFHYTGECRNLKPMVYRWYKETGLPEKLRFARHRLAECFLWALGFTPEPHFGYARKILTKIAVLITIMDDIYDVYGTLDELEVFTQTIERDQDFNIISNLRKLWAELSRAYYLEATWYHSGYFPSTEEYLNTAWVSISGPVLLFHAYFCITNPINKGELQSLEKYPGLFIGHRWFFV</sequence>
<dbReference type="GO" id="GO:0000287">
    <property type="term" value="F:magnesium ion binding"/>
    <property type="evidence" value="ECO:0007669"/>
    <property type="project" value="InterPro"/>
</dbReference>
<feature type="domain" description="Terpene synthase metal-binding" evidence="2">
    <location>
        <begin position="132"/>
        <end position="209"/>
    </location>
</feature>
<proteinExistence type="predicted"/>
<dbReference type="InterPro" id="IPR050148">
    <property type="entry name" value="Terpene_synthase-like"/>
</dbReference>
<evidence type="ECO:0000313" key="3">
    <source>
        <dbReference type="EMBL" id="KAL0353205.1"/>
    </source>
</evidence>
<dbReference type="AlphaFoldDB" id="A0AAW2PAK5"/>
<reference evidence="3" key="1">
    <citation type="submission" date="2020-06" db="EMBL/GenBank/DDBJ databases">
        <authorList>
            <person name="Li T."/>
            <person name="Hu X."/>
            <person name="Zhang T."/>
            <person name="Song X."/>
            <person name="Zhang H."/>
            <person name="Dai N."/>
            <person name="Sheng W."/>
            <person name="Hou X."/>
            <person name="Wei L."/>
        </authorList>
    </citation>
    <scope>NUCLEOTIDE SEQUENCE</scope>
    <source>
        <strain evidence="3">G01</strain>
        <tissue evidence="3">Leaf</tissue>
    </source>
</reference>
<dbReference type="EMBL" id="JACGWK010000005">
    <property type="protein sequence ID" value="KAL0353205.1"/>
    <property type="molecule type" value="Genomic_DNA"/>
</dbReference>
<dbReference type="SUPFAM" id="SSF48576">
    <property type="entry name" value="Terpenoid synthases"/>
    <property type="match status" value="1"/>
</dbReference>
<dbReference type="InterPro" id="IPR036965">
    <property type="entry name" value="Terpene_synth_N_sf"/>
</dbReference>
<dbReference type="SUPFAM" id="SSF48239">
    <property type="entry name" value="Terpenoid cyclases/Protein prenyltransferases"/>
    <property type="match status" value="1"/>
</dbReference>
<dbReference type="PANTHER" id="PTHR31225">
    <property type="entry name" value="OS04G0344100 PROTEIN-RELATED"/>
    <property type="match status" value="1"/>
</dbReference>
<dbReference type="InterPro" id="IPR005630">
    <property type="entry name" value="Terpene_synthase_metal-bd"/>
</dbReference>
<feature type="domain" description="Terpene synthase metal-binding" evidence="2">
    <location>
        <begin position="60"/>
        <end position="130"/>
    </location>
</feature>
<dbReference type="Pfam" id="PF03936">
    <property type="entry name" value="Terpene_synth_C"/>
    <property type="match status" value="2"/>
</dbReference>
<keyword evidence="1" id="KW-0479">Metal-binding</keyword>
<dbReference type="PANTHER" id="PTHR31225:SF256">
    <property type="entry name" value="(-)-ALPHA-TERPINEOL SYNTHASE-LIKE"/>
    <property type="match status" value="1"/>
</dbReference>
<dbReference type="GO" id="GO:0010333">
    <property type="term" value="F:terpene synthase activity"/>
    <property type="evidence" value="ECO:0007669"/>
    <property type="project" value="InterPro"/>
</dbReference>
<accession>A0AAW2PAK5</accession>
<dbReference type="InterPro" id="IPR008949">
    <property type="entry name" value="Isoprenoid_synthase_dom_sf"/>
</dbReference>
<dbReference type="Gene3D" id="1.50.10.130">
    <property type="entry name" value="Terpene synthase, N-terminal domain"/>
    <property type="match status" value="1"/>
</dbReference>
<name>A0AAW2PAK5_9LAMI</name>
<dbReference type="GO" id="GO:0016114">
    <property type="term" value="P:terpenoid biosynthetic process"/>
    <property type="evidence" value="ECO:0007669"/>
    <property type="project" value="InterPro"/>
</dbReference>
<dbReference type="Gene3D" id="1.10.600.10">
    <property type="entry name" value="Farnesyl Diphosphate Synthase"/>
    <property type="match status" value="2"/>
</dbReference>
<reference evidence="3" key="2">
    <citation type="journal article" date="2024" name="Plant">
        <title>Genomic evolution and insights into agronomic trait innovations of Sesamum species.</title>
        <authorList>
            <person name="Miao H."/>
            <person name="Wang L."/>
            <person name="Qu L."/>
            <person name="Liu H."/>
            <person name="Sun Y."/>
            <person name="Le M."/>
            <person name="Wang Q."/>
            <person name="Wei S."/>
            <person name="Zheng Y."/>
            <person name="Lin W."/>
            <person name="Duan Y."/>
            <person name="Cao H."/>
            <person name="Xiong S."/>
            <person name="Wang X."/>
            <person name="Wei L."/>
            <person name="Li C."/>
            <person name="Ma Q."/>
            <person name="Ju M."/>
            <person name="Zhao R."/>
            <person name="Li G."/>
            <person name="Mu C."/>
            <person name="Tian Q."/>
            <person name="Mei H."/>
            <person name="Zhang T."/>
            <person name="Gao T."/>
            <person name="Zhang H."/>
        </authorList>
    </citation>
    <scope>NUCLEOTIDE SEQUENCE</scope>
    <source>
        <strain evidence="3">G01</strain>
    </source>
</reference>
<gene>
    <name evidence="3" type="ORF">Sangu_0901800</name>
</gene>
<organism evidence="3">
    <name type="scientific">Sesamum angustifolium</name>
    <dbReference type="NCBI Taxonomy" id="2727405"/>
    <lineage>
        <taxon>Eukaryota</taxon>
        <taxon>Viridiplantae</taxon>
        <taxon>Streptophyta</taxon>
        <taxon>Embryophyta</taxon>
        <taxon>Tracheophyta</taxon>
        <taxon>Spermatophyta</taxon>
        <taxon>Magnoliopsida</taxon>
        <taxon>eudicotyledons</taxon>
        <taxon>Gunneridae</taxon>
        <taxon>Pentapetalae</taxon>
        <taxon>asterids</taxon>
        <taxon>lamiids</taxon>
        <taxon>Lamiales</taxon>
        <taxon>Pedaliaceae</taxon>
        <taxon>Sesamum</taxon>
    </lineage>
</organism>